<evidence type="ECO:0000313" key="8">
    <source>
        <dbReference type="Proteomes" id="UP000054477"/>
    </source>
</evidence>
<dbReference type="STRING" id="1095629.A0A0C9WI86"/>
<evidence type="ECO:0000256" key="2">
    <source>
        <dbReference type="ARBA" id="ARBA00022490"/>
    </source>
</evidence>
<dbReference type="Proteomes" id="UP000054477">
    <property type="component" value="Unassembled WGS sequence"/>
</dbReference>
<dbReference type="SMART" id="SM00268">
    <property type="entry name" value="ACTIN"/>
    <property type="match status" value="1"/>
</dbReference>
<dbReference type="GO" id="GO:0005856">
    <property type="term" value="C:cytoskeleton"/>
    <property type="evidence" value="ECO:0007669"/>
    <property type="project" value="UniProtKB-SubCell"/>
</dbReference>
<proteinExistence type="inferred from homology"/>
<dbReference type="InterPro" id="IPR043129">
    <property type="entry name" value="ATPase_NBD"/>
</dbReference>
<reference evidence="8" key="2">
    <citation type="submission" date="2015-01" db="EMBL/GenBank/DDBJ databases">
        <title>Evolutionary Origins and Diversification of the Mycorrhizal Mutualists.</title>
        <authorList>
            <consortium name="DOE Joint Genome Institute"/>
            <consortium name="Mycorrhizal Genomics Consortium"/>
            <person name="Kohler A."/>
            <person name="Kuo A."/>
            <person name="Nagy L.G."/>
            <person name="Floudas D."/>
            <person name="Copeland A."/>
            <person name="Barry K.W."/>
            <person name="Cichocki N."/>
            <person name="Veneault-Fourrey C."/>
            <person name="LaButti K."/>
            <person name="Lindquist E.A."/>
            <person name="Lipzen A."/>
            <person name="Lundell T."/>
            <person name="Morin E."/>
            <person name="Murat C."/>
            <person name="Riley R."/>
            <person name="Ohm R."/>
            <person name="Sun H."/>
            <person name="Tunlid A."/>
            <person name="Henrissat B."/>
            <person name="Grigoriev I.V."/>
            <person name="Hibbett D.S."/>
            <person name="Martin F."/>
        </authorList>
    </citation>
    <scope>NUCLEOTIDE SEQUENCE [LARGE SCALE GENOMIC DNA]</scope>
    <source>
        <strain evidence="8">LaAM-08-1</strain>
    </source>
</reference>
<evidence type="ECO:0000256" key="3">
    <source>
        <dbReference type="ARBA" id="ARBA00022741"/>
    </source>
</evidence>
<dbReference type="PRINTS" id="PR00190">
    <property type="entry name" value="ACTIN"/>
</dbReference>
<name>A0A0C9WI86_9AGAR</name>
<keyword evidence="2" id="KW-0963">Cytoplasm</keyword>
<dbReference type="InterPro" id="IPR004000">
    <property type="entry name" value="Actin"/>
</dbReference>
<comment type="similarity">
    <text evidence="6">Belongs to the actin family.</text>
</comment>
<dbReference type="FunFam" id="3.30.420.40:FF:000148">
    <property type="entry name" value="Actin, alpha skeletal muscle"/>
    <property type="match status" value="1"/>
</dbReference>
<dbReference type="Gene3D" id="3.30.420.40">
    <property type="match status" value="2"/>
</dbReference>
<protein>
    <recommendedName>
        <fullName evidence="9">Actin</fullName>
    </recommendedName>
</protein>
<dbReference type="SUPFAM" id="SSF53067">
    <property type="entry name" value="Actin-like ATPase domain"/>
    <property type="match status" value="2"/>
</dbReference>
<dbReference type="EMBL" id="KN838904">
    <property type="protein sequence ID" value="KIJ92509.1"/>
    <property type="molecule type" value="Genomic_DNA"/>
</dbReference>
<evidence type="ECO:0008006" key="9">
    <source>
        <dbReference type="Google" id="ProtNLM"/>
    </source>
</evidence>
<evidence type="ECO:0000256" key="5">
    <source>
        <dbReference type="ARBA" id="ARBA00023212"/>
    </source>
</evidence>
<reference evidence="7 8" key="1">
    <citation type="submission" date="2014-04" db="EMBL/GenBank/DDBJ databases">
        <authorList>
            <consortium name="DOE Joint Genome Institute"/>
            <person name="Kuo A."/>
            <person name="Kohler A."/>
            <person name="Nagy L.G."/>
            <person name="Floudas D."/>
            <person name="Copeland A."/>
            <person name="Barry K.W."/>
            <person name="Cichocki N."/>
            <person name="Veneault-Fourrey C."/>
            <person name="LaButti K."/>
            <person name="Lindquist E.A."/>
            <person name="Lipzen A."/>
            <person name="Lundell T."/>
            <person name="Morin E."/>
            <person name="Murat C."/>
            <person name="Sun H."/>
            <person name="Tunlid A."/>
            <person name="Henrissat B."/>
            <person name="Grigoriev I.V."/>
            <person name="Hibbett D.S."/>
            <person name="Martin F."/>
            <person name="Nordberg H.P."/>
            <person name="Cantor M.N."/>
            <person name="Hua S.X."/>
        </authorList>
    </citation>
    <scope>NUCLEOTIDE SEQUENCE [LARGE SCALE GENOMIC DNA]</scope>
    <source>
        <strain evidence="7 8">LaAM-08-1</strain>
    </source>
</reference>
<keyword evidence="3" id="KW-0547">Nucleotide-binding</keyword>
<keyword evidence="5" id="KW-0206">Cytoskeleton</keyword>
<evidence type="ECO:0000256" key="4">
    <source>
        <dbReference type="ARBA" id="ARBA00022840"/>
    </source>
</evidence>
<dbReference type="HOGENOM" id="CLU_027965_7_0_1"/>
<keyword evidence="4" id="KW-0067">ATP-binding</keyword>
<dbReference type="PANTHER" id="PTHR11937">
    <property type="entry name" value="ACTIN"/>
    <property type="match status" value="1"/>
</dbReference>
<keyword evidence="8" id="KW-1185">Reference proteome</keyword>
<dbReference type="OrthoDB" id="2622255at2759"/>
<dbReference type="Pfam" id="PF00022">
    <property type="entry name" value="Actin"/>
    <property type="match status" value="1"/>
</dbReference>
<comment type="subcellular location">
    <subcellularLocation>
        <location evidence="1">Cytoplasm</location>
        <location evidence="1">Cytoskeleton</location>
    </subcellularLocation>
</comment>
<evidence type="ECO:0000256" key="6">
    <source>
        <dbReference type="RuleBase" id="RU000487"/>
    </source>
</evidence>
<evidence type="ECO:0000313" key="7">
    <source>
        <dbReference type="EMBL" id="KIJ92509.1"/>
    </source>
</evidence>
<dbReference type="GO" id="GO:0005524">
    <property type="term" value="F:ATP binding"/>
    <property type="evidence" value="ECO:0007669"/>
    <property type="project" value="UniProtKB-KW"/>
</dbReference>
<accession>A0A0C9WI86</accession>
<evidence type="ECO:0000256" key="1">
    <source>
        <dbReference type="ARBA" id="ARBA00004245"/>
    </source>
</evidence>
<sequence length="191" mass="20972">MAEPGISNAGSSNIVIDIGSSYCKLGFAGDDVPQAYLDSVLCQSLYSTYIGRMAKTEEEGTVMEMYPIVDGIVTNWDVMKSFWTYAFYGQLRVSPQGQSVLFTDSPLNSTLNREKMAQIMFESFNVSAFYVAMQAVLSLYASGRTTGVAVDSGESYTHSVPVYEGIPLRHAIQRTSIITVLAIQQRAEPPF</sequence>
<dbReference type="AlphaFoldDB" id="A0A0C9WI86"/>
<organism evidence="7 8">
    <name type="scientific">Laccaria amethystina LaAM-08-1</name>
    <dbReference type="NCBI Taxonomy" id="1095629"/>
    <lineage>
        <taxon>Eukaryota</taxon>
        <taxon>Fungi</taxon>
        <taxon>Dikarya</taxon>
        <taxon>Basidiomycota</taxon>
        <taxon>Agaricomycotina</taxon>
        <taxon>Agaricomycetes</taxon>
        <taxon>Agaricomycetidae</taxon>
        <taxon>Agaricales</taxon>
        <taxon>Agaricineae</taxon>
        <taxon>Hydnangiaceae</taxon>
        <taxon>Laccaria</taxon>
    </lineage>
</organism>
<gene>
    <name evidence="7" type="ORF">K443DRAFT_13543</name>
</gene>